<dbReference type="EMBL" id="AMSG01000012">
    <property type="protein sequence ID" value="EKF55000.1"/>
    <property type="molecule type" value="Genomic_DNA"/>
</dbReference>
<dbReference type="AlphaFoldDB" id="K2PR25"/>
<protein>
    <submittedName>
        <fullName evidence="1">Outer membrane efflux protein</fullName>
    </submittedName>
</protein>
<keyword evidence="2" id="KW-1185">Reference proteome</keyword>
<sequence>MIADTKVSTAGYELKSTKSNRYPDLELSGQYLKLAKAKTELKIDFEVQQRIATYHNYLYPKGLVPMNR</sequence>
<gene>
    <name evidence="1" type="ORF">I215_09781</name>
</gene>
<organism evidence="1 2">
    <name type="scientific">Galbibacter marinus</name>
    <dbReference type="NCBI Taxonomy" id="555500"/>
    <lineage>
        <taxon>Bacteria</taxon>
        <taxon>Pseudomonadati</taxon>
        <taxon>Bacteroidota</taxon>
        <taxon>Flavobacteriia</taxon>
        <taxon>Flavobacteriales</taxon>
        <taxon>Flavobacteriaceae</taxon>
        <taxon>Galbibacter</taxon>
    </lineage>
</organism>
<reference evidence="1 2" key="1">
    <citation type="journal article" date="2012" name="J. Bacteriol.">
        <title>Genome Sequence of Galbibacter marinum Type Strain ck-I2-15.</title>
        <authorList>
            <person name="Lai Q."/>
            <person name="Li C."/>
            <person name="Shao Z."/>
        </authorList>
    </citation>
    <scope>NUCLEOTIDE SEQUENCE [LARGE SCALE GENOMIC DNA]</scope>
    <source>
        <strain evidence="2">ck-I2-15</strain>
    </source>
</reference>
<name>K2PR25_9FLAO</name>
<evidence type="ECO:0000313" key="1">
    <source>
        <dbReference type="EMBL" id="EKF55000.1"/>
    </source>
</evidence>
<dbReference type="Proteomes" id="UP000007364">
    <property type="component" value="Unassembled WGS sequence"/>
</dbReference>
<comment type="caution">
    <text evidence="1">The sequence shown here is derived from an EMBL/GenBank/DDBJ whole genome shotgun (WGS) entry which is preliminary data.</text>
</comment>
<evidence type="ECO:0000313" key="2">
    <source>
        <dbReference type="Proteomes" id="UP000007364"/>
    </source>
</evidence>
<proteinExistence type="predicted"/>
<dbReference type="RefSeq" id="WP_008991803.1">
    <property type="nucleotide sequence ID" value="NZ_AMSG01000012.1"/>
</dbReference>
<accession>K2PR25</accession>